<keyword evidence="4" id="KW-1185">Reference proteome</keyword>
<evidence type="ECO:0000313" key="4">
    <source>
        <dbReference type="Proteomes" id="UP001244552"/>
    </source>
</evidence>
<dbReference type="EC" id="1.4.99.-" evidence="3"/>
<dbReference type="Pfam" id="PF01266">
    <property type="entry name" value="DAO"/>
    <property type="match status" value="1"/>
</dbReference>
<accession>A0ABU0MHT0</accession>
<proteinExistence type="predicted"/>
<dbReference type="PANTHER" id="PTHR13847">
    <property type="entry name" value="SARCOSINE DEHYDROGENASE-RELATED"/>
    <property type="match status" value="1"/>
</dbReference>
<dbReference type="Proteomes" id="UP001244552">
    <property type="component" value="Unassembled WGS sequence"/>
</dbReference>
<evidence type="ECO:0000259" key="2">
    <source>
        <dbReference type="Pfam" id="PF01266"/>
    </source>
</evidence>
<keyword evidence="1 3" id="KW-0560">Oxidoreductase</keyword>
<evidence type="ECO:0000313" key="3">
    <source>
        <dbReference type="EMBL" id="MDQ0532939.1"/>
    </source>
</evidence>
<sequence>MTTEKPDVIVIGAGIVGLCVGLNCLKSGHRTLILDGMKPGTGASFGNGGMLSVDSFSPMAMPGMIWNVPGWLMNPIGPLALRPSYLPRSLPWLMRWLKASSRSSVQVASQALRALNSRSIDFYRDLLGESEFSRLIRTKGSMQVWDTPVVSPSQQLVGALRSEFGIPSQDLTGDECRELIPQLSPAISRGIYFPRNGHIVSPAALTETLARIFVEAGGAIRAERVMTLLPNADGGATLMTSTDNHSAPHVVVAAGAFSNRVLEQVGCRIPLETERGYHVNVKAPFDIAMPLLYPDKGFGVTPMLEGLRVGGTVEIAGLDAPPKMERAKALIAHARALFPKDDIEPGRLWMGFRPSVPRSVPIIDEVPSCRGLYVATGHGHYGMIAAPATGKLMADIVARRAPTIDRSQYRIAAA</sequence>
<dbReference type="PANTHER" id="PTHR13847:SF289">
    <property type="entry name" value="GLYCINE OXIDASE"/>
    <property type="match status" value="1"/>
</dbReference>
<feature type="domain" description="FAD dependent oxidoreductase" evidence="2">
    <location>
        <begin position="7"/>
        <end position="395"/>
    </location>
</feature>
<dbReference type="Gene3D" id="3.50.50.60">
    <property type="entry name" value="FAD/NAD(P)-binding domain"/>
    <property type="match status" value="2"/>
</dbReference>
<dbReference type="GO" id="GO:0016491">
    <property type="term" value="F:oxidoreductase activity"/>
    <property type="evidence" value="ECO:0007669"/>
    <property type="project" value="UniProtKB-KW"/>
</dbReference>
<reference evidence="3 4" key="1">
    <citation type="submission" date="2023-07" db="EMBL/GenBank/DDBJ databases">
        <title>Genomic Encyclopedia of Type Strains, Phase IV (KMG-IV): sequencing the most valuable type-strain genomes for metagenomic binning, comparative biology and taxonomic classification.</title>
        <authorList>
            <person name="Goeker M."/>
        </authorList>
    </citation>
    <scope>NUCLEOTIDE SEQUENCE [LARGE SCALE GENOMIC DNA]</scope>
    <source>
        <strain evidence="3 4">DSM 19922</strain>
    </source>
</reference>
<dbReference type="EMBL" id="JAUSVU010000004">
    <property type="protein sequence ID" value="MDQ0532939.1"/>
    <property type="molecule type" value="Genomic_DNA"/>
</dbReference>
<dbReference type="SUPFAM" id="SSF51905">
    <property type="entry name" value="FAD/NAD(P)-binding domain"/>
    <property type="match status" value="1"/>
</dbReference>
<organism evidence="3 4">
    <name type="scientific">Azospirillum picis</name>
    <dbReference type="NCBI Taxonomy" id="488438"/>
    <lineage>
        <taxon>Bacteria</taxon>
        <taxon>Pseudomonadati</taxon>
        <taxon>Pseudomonadota</taxon>
        <taxon>Alphaproteobacteria</taxon>
        <taxon>Rhodospirillales</taxon>
        <taxon>Azospirillaceae</taxon>
        <taxon>Azospirillum</taxon>
    </lineage>
</organism>
<evidence type="ECO:0000256" key="1">
    <source>
        <dbReference type="ARBA" id="ARBA00023002"/>
    </source>
</evidence>
<dbReference type="InterPro" id="IPR006076">
    <property type="entry name" value="FAD-dep_OxRdtase"/>
</dbReference>
<dbReference type="SUPFAM" id="SSF54373">
    <property type="entry name" value="FAD-linked reductases, C-terminal domain"/>
    <property type="match status" value="1"/>
</dbReference>
<gene>
    <name evidence="3" type="ORF">QO018_001786</name>
</gene>
<name>A0ABU0MHT0_9PROT</name>
<comment type="caution">
    <text evidence="3">The sequence shown here is derived from an EMBL/GenBank/DDBJ whole genome shotgun (WGS) entry which is preliminary data.</text>
</comment>
<dbReference type="InterPro" id="IPR036188">
    <property type="entry name" value="FAD/NAD-bd_sf"/>
</dbReference>
<dbReference type="RefSeq" id="WP_209980263.1">
    <property type="nucleotide sequence ID" value="NZ_JAGINO010000004.1"/>
</dbReference>
<protein>
    <submittedName>
        <fullName evidence="3">D-amino-acid dehydrogenase</fullName>
        <ecNumber evidence="3">1.4.99.-</ecNumber>
    </submittedName>
</protein>
<dbReference type="Gene3D" id="3.30.9.10">
    <property type="entry name" value="D-Amino Acid Oxidase, subunit A, domain 2"/>
    <property type="match status" value="1"/>
</dbReference>